<dbReference type="RefSeq" id="XP_023093806.1">
    <property type="nucleotide sequence ID" value="XM_023233451.1"/>
</dbReference>
<evidence type="ECO:0000313" key="3">
    <source>
        <dbReference type="Proteomes" id="UP000006564"/>
    </source>
</evidence>
<accession>Q2TYV9</accession>
<organism evidence="2 3">
    <name type="scientific">Aspergillus oryzae (strain ATCC 42149 / RIB 40)</name>
    <name type="common">Yellow koji mold</name>
    <dbReference type="NCBI Taxonomy" id="510516"/>
    <lineage>
        <taxon>Eukaryota</taxon>
        <taxon>Fungi</taxon>
        <taxon>Dikarya</taxon>
        <taxon>Ascomycota</taxon>
        <taxon>Pezizomycotina</taxon>
        <taxon>Eurotiomycetes</taxon>
        <taxon>Eurotiomycetidae</taxon>
        <taxon>Eurotiales</taxon>
        <taxon>Aspergillaceae</taxon>
        <taxon>Aspergillus</taxon>
        <taxon>Aspergillus subgen. Circumdati</taxon>
    </lineage>
</organism>
<keyword evidence="1" id="KW-0472">Membrane</keyword>
<dbReference type="HOGENOM" id="CLU_133911_0_0_1"/>
<sequence>MKIPAGGSAGNKSSYLGIRTHIGVRGPCGFKYDDNNAFILWQTLFRPIMGANDRGKTYITVSAVLVALSTIVVGFRIVARWMRTTLGMDDYVICVSIILAYSMLGEAVVSFAISESRASSPAV</sequence>
<dbReference type="VEuPathDB" id="FungiDB:AO090103000090"/>
<dbReference type="AlphaFoldDB" id="Q2TYV9"/>
<evidence type="ECO:0000256" key="1">
    <source>
        <dbReference type="SAM" id="Phobius"/>
    </source>
</evidence>
<keyword evidence="1" id="KW-1133">Transmembrane helix</keyword>
<feature type="transmembrane region" description="Helical" evidence="1">
    <location>
        <begin position="91"/>
        <end position="113"/>
    </location>
</feature>
<dbReference type="GeneID" id="10098911"/>
<dbReference type="EMBL" id="BA000056">
    <property type="protein sequence ID" value="BAE65564.1"/>
    <property type="molecule type" value="Genomic_DNA"/>
</dbReference>
<proteinExistence type="predicted"/>
<dbReference type="Proteomes" id="UP000006564">
    <property type="component" value="Chromosome 8"/>
</dbReference>
<name>Q2TYV9_ASPOR</name>
<feature type="transmembrane region" description="Helical" evidence="1">
    <location>
        <begin position="58"/>
        <end position="79"/>
    </location>
</feature>
<dbReference type="KEGG" id="aor:AO090103000090"/>
<evidence type="ECO:0000313" key="2">
    <source>
        <dbReference type="EMBL" id="BAE65564.1"/>
    </source>
</evidence>
<keyword evidence="3" id="KW-1185">Reference proteome</keyword>
<protein>
    <submittedName>
        <fullName evidence="2">DNA, SC103</fullName>
    </submittedName>
</protein>
<dbReference type="EMBL" id="AP007174">
    <property type="protein sequence ID" value="BAE65564.1"/>
    <property type="molecule type" value="Genomic_DNA"/>
</dbReference>
<gene>
    <name evidence="2" type="ORF">AO090103000090</name>
</gene>
<reference evidence="2 3" key="1">
    <citation type="journal article" date="2005" name="Nature">
        <title>Genome sequencing and analysis of Aspergillus oryzae.</title>
        <authorList>
            <person name="Machida M."/>
            <person name="Asai K."/>
            <person name="Sano M."/>
            <person name="Tanaka T."/>
            <person name="Kumagai T."/>
            <person name="Terai G."/>
            <person name="Kusumoto K."/>
            <person name="Arima T."/>
            <person name="Akita O."/>
            <person name="Kashiwagi Y."/>
            <person name="Abe K."/>
            <person name="Gomi K."/>
            <person name="Horiuchi H."/>
            <person name="Kitamoto K."/>
            <person name="Kobayashi T."/>
            <person name="Takeuchi M."/>
            <person name="Denning D.W."/>
            <person name="Galagan J.E."/>
            <person name="Nierman W.C."/>
            <person name="Yu J."/>
            <person name="Archer D.B."/>
            <person name="Bennett J.W."/>
            <person name="Bhatnagar D."/>
            <person name="Cleveland T.E."/>
            <person name="Fedorova N.D."/>
            <person name="Gotoh O."/>
            <person name="Horikawa H."/>
            <person name="Hosoyama A."/>
            <person name="Ichinomiya M."/>
            <person name="Igarashi R."/>
            <person name="Iwashita K."/>
            <person name="Juvvadi P.R."/>
            <person name="Kato M."/>
            <person name="Kato Y."/>
            <person name="Kin T."/>
            <person name="Kokubun A."/>
            <person name="Maeda H."/>
            <person name="Maeyama N."/>
            <person name="Maruyama J."/>
            <person name="Nagasaki H."/>
            <person name="Nakajima T."/>
            <person name="Oda K."/>
            <person name="Okada K."/>
            <person name="Paulsen I."/>
            <person name="Sakamoto K."/>
            <person name="Sawano T."/>
            <person name="Takahashi M."/>
            <person name="Takase K."/>
            <person name="Terabayashi Y."/>
            <person name="Wortman J."/>
            <person name="Yamada O."/>
            <person name="Yamagata Y."/>
            <person name="Anazawa H."/>
            <person name="Hata Y."/>
            <person name="Koide Y."/>
            <person name="Komori T."/>
            <person name="Koyama Y."/>
            <person name="Minetoki T."/>
            <person name="Suharnan S."/>
            <person name="Tanaka A."/>
            <person name="Isono K."/>
            <person name="Kuhara S."/>
            <person name="Ogasawara N."/>
            <person name="Kikuchi H."/>
        </authorList>
    </citation>
    <scope>NUCLEOTIDE SEQUENCE [LARGE SCALE GENOMIC DNA]</scope>
    <source>
        <strain evidence="3">ATCC 42149 / RIB 40</strain>
    </source>
</reference>
<keyword evidence="1" id="KW-0812">Transmembrane</keyword>